<gene>
    <name evidence="1" type="ORF">GII30_09400</name>
</gene>
<dbReference type="EMBL" id="CP045810">
    <property type="protein sequence ID" value="QHN39346.1"/>
    <property type="molecule type" value="Genomic_DNA"/>
</dbReference>
<organism evidence="1">
    <name type="scientific">Gordonia amarae</name>
    <dbReference type="NCBI Taxonomy" id="36821"/>
    <lineage>
        <taxon>Bacteria</taxon>
        <taxon>Bacillati</taxon>
        <taxon>Actinomycetota</taxon>
        <taxon>Actinomycetes</taxon>
        <taxon>Mycobacteriales</taxon>
        <taxon>Gordoniaceae</taxon>
        <taxon>Gordonia</taxon>
    </lineage>
</organism>
<accession>A0A857LP31</accession>
<protein>
    <submittedName>
        <fullName evidence="1">DUF4233 domain-containing protein</fullName>
    </submittedName>
</protein>
<sequence length="137" mass="14675">MNEEAAAPRFTPPTTDPWKGLRGVMAGTLILELIVVLLGLPVVWKIGGGLSWVSGGYLGLVALAMVLACGMQGRSYALTLDLALQVAVIVGGVFHWSIAAIGVVFLSVWLYIAYIKRDIQQRIDEGKLAGQRPIDEA</sequence>
<dbReference type="AlphaFoldDB" id="A0A857LP31"/>
<proteinExistence type="predicted"/>
<name>A0A857LP31_9ACTN</name>
<evidence type="ECO:0000313" key="1">
    <source>
        <dbReference type="EMBL" id="QHN39346.1"/>
    </source>
</evidence>
<dbReference type="RefSeq" id="WP_005192237.1">
    <property type="nucleotide sequence ID" value="NZ_CP045804.1"/>
</dbReference>
<dbReference type="Pfam" id="PF14017">
    <property type="entry name" value="DUF4233"/>
    <property type="match status" value="1"/>
</dbReference>
<reference evidence="1" key="1">
    <citation type="journal article" date="2021" name="Nat. Microbiol.">
        <title>Cocultivation of an ultrasmall environmental parasitic bacterium with lytic ability against bacteria associated with wastewater foams.</title>
        <authorList>
            <person name="Batinovic S."/>
            <person name="Rose J.J.A."/>
            <person name="Ratcliffe J."/>
            <person name="Seviour R.J."/>
            <person name="Petrovski S."/>
        </authorList>
    </citation>
    <scope>NUCLEOTIDE SEQUENCE</scope>
    <source>
        <strain evidence="1">CON44</strain>
    </source>
</reference>
<dbReference type="InterPro" id="IPR025327">
    <property type="entry name" value="DUF4233"/>
</dbReference>